<reference evidence="1 2" key="1">
    <citation type="submission" date="2019-03" db="EMBL/GenBank/DDBJ databases">
        <title>Genomic Encyclopedia of Type Strains, Phase IV (KMG-IV): sequencing the most valuable type-strain genomes for metagenomic binning, comparative biology and taxonomic classification.</title>
        <authorList>
            <person name="Goeker M."/>
        </authorList>
    </citation>
    <scope>NUCLEOTIDE SEQUENCE [LARGE SCALE GENOMIC DNA]</scope>
    <source>
        <strain evidence="1 2">DSM 14836</strain>
    </source>
</reference>
<name>A0A4R2NSS6_9FLAO</name>
<evidence type="ECO:0000313" key="1">
    <source>
        <dbReference type="EMBL" id="TCP25003.1"/>
    </source>
</evidence>
<protein>
    <submittedName>
        <fullName evidence="1">Uncharacterized protein</fullName>
    </submittedName>
</protein>
<gene>
    <name evidence="1" type="ORF">EV195_10433</name>
</gene>
<dbReference type="EMBL" id="SLXM01000004">
    <property type="protein sequence ID" value="TCP25003.1"/>
    <property type="molecule type" value="Genomic_DNA"/>
</dbReference>
<keyword evidence="2" id="KW-1185">Reference proteome</keyword>
<comment type="caution">
    <text evidence="1">The sequence shown here is derived from an EMBL/GenBank/DDBJ whole genome shotgun (WGS) entry which is preliminary data.</text>
</comment>
<proteinExistence type="predicted"/>
<dbReference type="RefSeq" id="WP_132794390.1">
    <property type="nucleotide sequence ID" value="NZ_SLXM01000004.1"/>
</dbReference>
<sequence>MKKSILNLGKQLTKVDQKTISGGLLKPIKFKCIVNYGDPRCCTPSECGETGGIWHPGATGYGTSENCACF</sequence>
<dbReference type="Proteomes" id="UP000294564">
    <property type="component" value="Unassembled WGS sequence"/>
</dbReference>
<organism evidence="1 2">
    <name type="scientific">Tenacibaculum skagerrakense</name>
    <dbReference type="NCBI Taxonomy" id="186571"/>
    <lineage>
        <taxon>Bacteria</taxon>
        <taxon>Pseudomonadati</taxon>
        <taxon>Bacteroidota</taxon>
        <taxon>Flavobacteriia</taxon>
        <taxon>Flavobacteriales</taxon>
        <taxon>Flavobacteriaceae</taxon>
        <taxon>Tenacibaculum</taxon>
    </lineage>
</organism>
<accession>A0A4R2NSS6</accession>
<dbReference type="OrthoDB" id="1189650at2"/>
<dbReference type="AlphaFoldDB" id="A0A4R2NSS6"/>
<evidence type="ECO:0000313" key="2">
    <source>
        <dbReference type="Proteomes" id="UP000294564"/>
    </source>
</evidence>